<evidence type="ECO:0000313" key="1">
    <source>
        <dbReference type="EMBL" id="KAI9455860.1"/>
    </source>
</evidence>
<evidence type="ECO:0000313" key="2">
    <source>
        <dbReference type="Proteomes" id="UP001207468"/>
    </source>
</evidence>
<proteinExistence type="predicted"/>
<keyword evidence="2" id="KW-1185">Reference proteome</keyword>
<organism evidence="1 2">
    <name type="scientific">Russula earlei</name>
    <dbReference type="NCBI Taxonomy" id="71964"/>
    <lineage>
        <taxon>Eukaryota</taxon>
        <taxon>Fungi</taxon>
        <taxon>Dikarya</taxon>
        <taxon>Basidiomycota</taxon>
        <taxon>Agaricomycotina</taxon>
        <taxon>Agaricomycetes</taxon>
        <taxon>Russulales</taxon>
        <taxon>Russulaceae</taxon>
        <taxon>Russula</taxon>
    </lineage>
</organism>
<dbReference type="Proteomes" id="UP001207468">
    <property type="component" value="Unassembled WGS sequence"/>
</dbReference>
<reference evidence="1" key="1">
    <citation type="submission" date="2021-03" db="EMBL/GenBank/DDBJ databases">
        <title>Evolutionary priming and transition to the ectomycorrhizal habit in an iconic lineage of mushroom-forming fungi: is preadaptation a requirement?</title>
        <authorList>
            <consortium name="DOE Joint Genome Institute"/>
            <person name="Looney B.P."/>
            <person name="Miyauchi S."/>
            <person name="Morin E."/>
            <person name="Drula E."/>
            <person name="Courty P.E."/>
            <person name="Chicoki N."/>
            <person name="Fauchery L."/>
            <person name="Kohler A."/>
            <person name="Kuo A."/>
            <person name="LaButti K."/>
            <person name="Pangilinan J."/>
            <person name="Lipzen A."/>
            <person name="Riley R."/>
            <person name="Andreopoulos W."/>
            <person name="He G."/>
            <person name="Johnson J."/>
            <person name="Barry K.W."/>
            <person name="Grigoriev I.V."/>
            <person name="Nagy L."/>
            <person name="Hibbett D."/>
            <person name="Henrissat B."/>
            <person name="Matheny P.B."/>
            <person name="Labbe J."/>
            <person name="Martin A.F."/>
        </authorList>
    </citation>
    <scope>NUCLEOTIDE SEQUENCE</scope>
    <source>
        <strain evidence="1">BPL698</strain>
    </source>
</reference>
<name>A0ACC0U1M4_9AGAM</name>
<accession>A0ACC0U1M4</accession>
<protein>
    <submittedName>
        <fullName evidence="1">Uncharacterized protein</fullName>
    </submittedName>
</protein>
<sequence length="340" mass="36839">MSPVPLSPYSIHLILRYISPPSQLTSPIPPNLLSPSLLQRHSLLEISPEDPSSYLSWPSSGRDRAIQLLESLPMPLDELAPDFLVGYTVDREHAYAHVHVKPTGDDGLRLVFEWDGEESWKYHNSNVMPFPPATRPSPSEALADAASDPISLPGEKKGKDGNGDGDSDHDDDDDDYWDSYGAGDDIGPQPLPSSSKNDADASEDAYWAQYASVQGTADSTIPSPVHKRTRGLEAIPIAQHISREETISILNGDIRSRLRDPKAPPSPTTLTHRLTTLSPRRSNMSNMSPLSSGGLPEPGHEDIPGATDDDTESPSSSLDDENSWGGGALQGNRSVSFTIH</sequence>
<comment type="caution">
    <text evidence="1">The sequence shown here is derived from an EMBL/GenBank/DDBJ whole genome shotgun (WGS) entry which is preliminary data.</text>
</comment>
<dbReference type="EMBL" id="JAGFNK010000245">
    <property type="protein sequence ID" value="KAI9455860.1"/>
    <property type="molecule type" value="Genomic_DNA"/>
</dbReference>
<gene>
    <name evidence="1" type="ORF">F5148DRAFT_1288157</name>
</gene>